<dbReference type="GO" id="GO:0015031">
    <property type="term" value="P:protein transport"/>
    <property type="evidence" value="ECO:0007669"/>
    <property type="project" value="UniProtKB-KW"/>
</dbReference>
<comment type="similarity">
    <text evidence="2">Belongs to the syntaxin family.</text>
</comment>
<dbReference type="GeneTree" id="ENSGT00940000163101"/>
<dbReference type="Ensembl" id="ENSPMRT00000017093.1">
    <property type="protein sequence ID" value="ENSPMRP00000016013.1"/>
    <property type="gene ID" value="ENSPMRG00000010697.1"/>
</dbReference>
<reference evidence="12 13" key="1">
    <citation type="journal article" date="2019" name="Proc. Natl. Acad. Sci. U.S.A.">
        <title>Regulatory changes in pterin and carotenoid genes underlie balanced color polymorphisms in the wall lizard.</title>
        <authorList>
            <person name="Andrade P."/>
            <person name="Pinho C."/>
            <person name="Perez I de Lanuza G."/>
            <person name="Afonso S."/>
            <person name="Brejcha J."/>
            <person name="Rubin C.J."/>
            <person name="Wallerman O."/>
            <person name="Pereira P."/>
            <person name="Sabatino S.J."/>
            <person name="Bellati A."/>
            <person name="Pellitteri-Rosa D."/>
            <person name="Bosakova Z."/>
            <person name="Bunikis I."/>
            <person name="Carretero M.A."/>
            <person name="Feiner N."/>
            <person name="Marsik P."/>
            <person name="Pauperio F."/>
            <person name="Salvi D."/>
            <person name="Soler L."/>
            <person name="While G.M."/>
            <person name="Uller T."/>
            <person name="Font E."/>
            <person name="Andersson L."/>
            <person name="Carneiro M."/>
        </authorList>
    </citation>
    <scope>NUCLEOTIDE SEQUENCE</scope>
</reference>
<comment type="subcellular location">
    <subcellularLocation>
        <location evidence="1">Golgi apparatus membrane</location>
        <topology evidence="1">Single-pass type IV membrane protein</topology>
    </subcellularLocation>
</comment>
<dbReference type="GO" id="GO:0019905">
    <property type="term" value="F:syntaxin binding"/>
    <property type="evidence" value="ECO:0007669"/>
    <property type="project" value="Ensembl"/>
</dbReference>
<evidence type="ECO:0000256" key="4">
    <source>
        <dbReference type="ARBA" id="ARBA00022692"/>
    </source>
</evidence>
<dbReference type="OMA" id="MTHTESR"/>
<evidence type="ECO:0000256" key="1">
    <source>
        <dbReference type="ARBA" id="ARBA00004409"/>
    </source>
</evidence>
<dbReference type="GO" id="GO:0042147">
    <property type="term" value="P:retrograde transport, endosome to Golgi"/>
    <property type="evidence" value="ECO:0007669"/>
    <property type="project" value="Ensembl"/>
</dbReference>
<evidence type="ECO:0000256" key="8">
    <source>
        <dbReference type="ARBA" id="ARBA00023054"/>
    </source>
</evidence>
<keyword evidence="4 10" id="KW-0812">Transmembrane</keyword>
<keyword evidence="3" id="KW-0813">Transport</keyword>
<dbReference type="Gene3D" id="1.20.58.90">
    <property type="match status" value="1"/>
</dbReference>
<dbReference type="CDD" id="cd15851">
    <property type="entry name" value="SNARE_Syntaxin6"/>
    <property type="match status" value="1"/>
</dbReference>
<reference evidence="12" key="3">
    <citation type="submission" date="2025-09" db="UniProtKB">
        <authorList>
            <consortium name="Ensembl"/>
        </authorList>
    </citation>
    <scope>IDENTIFICATION</scope>
</reference>
<dbReference type="Pfam" id="PF09177">
    <property type="entry name" value="STX6_10_61_N"/>
    <property type="match status" value="1"/>
</dbReference>
<keyword evidence="8" id="KW-0175">Coiled coil</keyword>
<dbReference type="InterPro" id="IPR015260">
    <property type="entry name" value="Syntaxin-6/10/61_N"/>
</dbReference>
<keyword evidence="7" id="KW-0333">Golgi apparatus</keyword>
<feature type="transmembrane region" description="Helical" evidence="10">
    <location>
        <begin position="287"/>
        <end position="306"/>
    </location>
</feature>
<sequence length="307" mass="35285">MDPIDDIWGPTGGLANLLRLSPACSCRNRAAAMQGRVDVVFSLVVSRLWQEKQYPVPARPPHPCHSLVFVFCREVQKAVNAARGLYQRWCQLLQETQVVSKEEFDWTTNELRNSLRSIDWDLEDLEETICIVESNPRKFKIEPSEVATRRTFVTEMRESVREMRDHISSPAAQAFAERKNREMLVGSREHYGMLDAEDLSTANSHTLEEQQLHQKLIIEEQDEQLELVSGSIRVLKHMSSRVGEELDEQTVMLEDFAHEMDSTHSRMDGVLKKMARVSHMASERRQWCIIGLLLVVMVVVLVLLFAL</sequence>
<dbReference type="GO" id="GO:0000139">
    <property type="term" value="C:Golgi membrane"/>
    <property type="evidence" value="ECO:0007669"/>
    <property type="project" value="UniProtKB-SubCell"/>
</dbReference>
<evidence type="ECO:0000313" key="13">
    <source>
        <dbReference type="Proteomes" id="UP000472272"/>
    </source>
</evidence>
<evidence type="ECO:0000256" key="3">
    <source>
        <dbReference type="ARBA" id="ARBA00022448"/>
    </source>
</evidence>
<keyword evidence="6 10" id="KW-1133">Transmembrane helix</keyword>
<evidence type="ECO:0000259" key="11">
    <source>
        <dbReference type="PROSITE" id="PS50192"/>
    </source>
</evidence>
<evidence type="ECO:0000256" key="9">
    <source>
        <dbReference type="ARBA" id="ARBA00023136"/>
    </source>
</evidence>
<dbReference type="PANTHER" id="PTHR12791">
    <property type="entry name" value="GOLGI SNARE BET1-RELATED"/>
    <property type="match status" value="1"/>
</dbReference>
<dbReference type="SUPFAM" id="SSF58038">
    <property type="entry name" value="SNARE fusion complex"/>
    <property type="match status" value="1"/>
</dbReference>
<keyword evidence="5" id="KW-0653">Protein transport</keyword>
<dbReference type="SMART" id="SM00397">
    <property type="entry name" value="t_SNARE"/>
    <property type="match status" value="1"/>
</dbReference>
<dbReference type="GO" id="GO:0048193">
    <property type="term" value="P:Golgi vesicle transport"/>
    <property type="evidence" value="ECO:0007669"/>
    <property type="project" value="InterPro"/>
</dbReference>
<evidence type="ECO:0000313" key="12">
    <source>
        <dbReference type="Ensembl" id="ENSPMRP00000016013.1"/>
    </source>
</evidence>
<dbReference type="InterPro" id="IPR000727">
    <property type="entry name" value="T_SNARE_dom"/>
</dbReference>
<dbReference type="InterPro" id="IPR010989">
    <property type="entry name" value="SNARE"/>
</dbReference>
<dbReference type="AlphaFoldDB" id="A0A670IUX5"/>
<evidence type="ECO:0000256" key="10">
    <source>
        <dbReference type="SAM" id="Phobius"/>
    </source>
</evidence>
<dbReference type="GO" id="GO:0005829">
    <property type="term" value="C:cytosol"/>
    <property type="evidence" value="ECO:0007669"/>
    <property type="project" value="GOC"/>
</dbReference>
<accession>A0A670IUX5</accession>
<evidence type="ECO:0000256" key="2">
    <source>
        <dbReference type="ARBA" id="ARBA00009063"/>
    </source>
</evidence>
<dbReference type="Proteomes" id="UP000472272">
    <property type="component" value="Chromosome 2"/>
</dbReference>
<evidence type="ECO:0000256" key="7">
    <source>
        <dbReference type="ARBA" id="ARBA00023034"/>
    </source>
</evidence>
<dbReference type="FunFam" id="1.20.5.110:FF:000006">
    <property type="entry name" value="Syntaxin 6"/>
    <property type="match status" value="1"/>
</dbReference>
<organism evidence="12 13">
    <name type="scientific">Podarcis muralis</name>
    <name type="common">Wall lizard</name>
    <name type="synonym">Lacerta muralis</name>
    <dbReference type="NCBI Taxonomy" id="64176"/>
    <lineage>
        <taxon>Eukaryota</taxon>
        <taxon>Metazoa</taxon>
        <taxon>Chordata</taxon>
        <taxon>Craniata</taxon>
        <taxon>Vertebrata</taxon>
        <taxon>Euteleostomi</taxon>
        <taxon>Lepidosauria</taxon>
        <taxon>Squamata</taxon>
        <taxon>Bifurcata</taxon>
        <taxon>Unidentata</taxon>
        <taxon>Episquamata</taxon>
        <taxon>Laterata</taxon>
        <taxon>Lacertibaenia</taxon>
        <taxon>Lacertidae</taxon>
        <taxon>Podarcis</taxon>
    </lineage>
</organism>
<evidence type="ECO:0000256" key="5">
    <source>
        <dbReference type="ARBA" id="ARBA00022927"/>
    </source>
</evidence>
<name>A0A670IUX5_PODMU</name>
<dbReference type="FunFam" id="1.20.58.90:FF:000002">
    <property type="entry name" value="syntaxin-6 isoform X1"/>
    <property type="match status" value="1"/>
</dbReference>
<dbReference type="PROSITE" id="PS50192">
    <property type="entry name" value="T_SNARE"/>
    <property type="match status" value="1"/>
</dbReference>
<keyword evidence="9 10" id="KW-0472">Membrane</keyword>
<dbReference type="GO" id="GO:0005802">
    <property type="term" value="C:trans-Golgi network"/>
    <property type="evidence" value="ECO:0007669"/>
    <property type="project" value="Ensembl"/>
</dbReference>
<dbReference type="SUPFAM" id="SSF47661">
    <property type="entry name" value="t-snare proteins"/>
    <property type="match status" value="1"/>
</dbReference>
<dbReference type="GO" id="GO:0032880">
    <property type="term" value="P:regulation of protein localization"/>
    <property type="evidence" value="ECO:0007669"/>
    <property type="project" value="Ensembl"/>
</dbReference>
<proteinExistence type="inferred from homology"/>
<feature type="domain" description="T-SNARE coiled-coil homology" evidence="11">
    <location>
        <begin position="215"/>
        <end position="277"/>
    </location>
</feature>
<dbReference type="Pfam" id="PF05739">
    <property type="entry name" value="SNARE"/>
    <property type="match status" value="1"/>
</dbReference>
<dbReference type="GO" id="GO:0048471">
    <property type="term" value="C:perinuclear region of cytoplasm"/>
    <property type="evidence" value="ECO:0007669"/>
    <property type="project" value="Ensembl"/>
</dbReference>
<evidence type="ECO:0000256" key="6">
    <source>
        <dbReference type="ARBA" id="ARBA00022989"/>
    </source>
</evidence>
<gene>
    <name evidence="12" type="primary">STX10</name>
</gene>
<reference evidence="12" key="2">
    <citation type="submission" date="2025-08" db="UniProtKB">
        <authorList>
            <consortium name="Ensembl"/>
        </authorList>
    </citation>
    <scope>IDENTIFICATION</scope>
</reference>
<dbReference type="GO" id="GO:0031982">
    <property type="term" value="C:vesicle"/>
    <property type="evidence" value="ECO:0007669"/>
    <property type="project" value="Ensembl"/>
</dbReference>
<protein>
    <submittedName>
        <fullName evidence="12">Syntaxin 10</fullName>
    </submittedName>
</protein>
<keyword evidence="13" id="KW-1185">Reference proteome</keyword>
<dbReference type="Gene3D" id="1.20.5.110">
    <property type="match status" value="1"/>
</dbReference>